<protein>
    <submittedName>
        <fullName evidence="1">Uncharacterized protein</fullName>
    </submittedName>
</protein>
<sequence>MAILEDDKDHSALEVVGGDVEGQKAIVKCVEYVARVPTCREEESWDIVMDITREGSVGRVDGAKAELIDLDHEGSLPFTCVGFDLFLSGDETGIIRGGVKEDGRRRGVSSYISYHEADVTVVVSSVTADGVVGEGGARGLAKIMFWDVGFYVLLTEEG</sequence>
<reference evidence="1" key="1">
    <citation type="journal article" date="2017" name="Gigascience">
        <title>The genome draft of coconut (Cocos nucifera).</title>
        <authorList>
            <person name="Xiao Y."/>
            <person name="Xu P."/>
            <person name="Fan H."/>
            <person name="Baudouin L."/>
            <person name="Xia W."/>
            <person name="Bocs S."/>
            <person name="Xu J."/>
            <person name="Li Q."/>
            <person name="Guo A."/>
            <person name="Zhou L."/>
            <person name="Li J."/>
            <person name="Wu Y."/>
            <person name="Ma Z."/>
            <person name="Armero A."/>
            <person name="Issali A.E."/>
            <person name="Liu N."/>
            <person name="Peng M."/>
            <person name="Yang Y."/>
        </authorList>
    </citation>
    <scope>NUCLEOTIDE SEQUENCE</scope>
    <source>
        <tissue evidence="1">Spear leaf of Hainan Tall coconut</tissue>
    </source>
</reference>
<proteinExistence type="predicted"/>
<evidence type="ECO:0000313" key="2">
    <source>
        <dbReference type="Proteomes" id="UP000797356"/>
    </source>
</evidence>
<name>A0A8K0I1M2_COCNU</name>
<accession>A0A8K0I1M2</accession>
<reference evidence="1" key="2">
    <citation type="submission" date="2019-07" db="EMBL/GenBank/DDBJ databases">
        <authorList>
            <person name="Yang Y."/>
            <person name="Bocs S."/>
            <person name="Baudouin L."/>
        </authorList>
    </citation>
    <scope>NUCLEOTIDE SEQUENCE</scope>
    <source>
        <tissue evidence="1">Spear leaf of Hainan Tall coconut</tissue>
    </source>
</reference>
<dbReference type="AlphaFoldDB" id="A0A8K0I1M2"/>
<organism evidence="1 2">
    <name type="scientific">Cocos nucifera</name>
    <name type="common">Coconut palm</name>
    <dbReference type="NCBI Taxonomy" id="13894"/>
    <lineage>
        <taxon>Eukaryota</taxon>
        <taxon>Viridiplantae</taxon>
        <taxon>Streptophyta</taxon>
        <taxon>Embryophyta</taxon>
        <taxon>Tracheophyta</taxon>
        <taxon>Spermatophyta</taxon>
        <taxon>Magnoliopsida</taxon>
        <taxon>Liliopsida</taxon>
        <taxon>Arecaceae</taxon>
        <taxon>Arecoideae</taxon>
        <taxon>Cocoseae</taxon>
        <taxon>Attaleinae</taxon>
        <taxon>Cocos</taxon>
    </lineage>
</organism>
<keyword evidence="2" id="KW-1185">Reference proteome</keyword>
<comment type="caution">
    <text evidence="1">The sequence shown here is derived from an EMBL/GenBank/DDBJ whole genome shotgun (WGS) entry which is preliminary data.</text>
</comment>
<dbReference type="Proteomes" id="UP000797356">
    <property type="component" value="Chromosome 2"/>
</dbReference>
<evidence type="ECO:0000313" key="1">
    <source>
        <dbReference type="EMBL" id="KAG1331813.1"/>
    </source>
</evidence>
<dbReference type="EMBL" id="CM017873">
    <property type="protein sequence ID" value="KAG1331813.1"/>
    <property type="molecule type" value="Genomic_DNA"/>
</dbReference>
<gene>
    <name evidence="1" type="ORF">COCNU_02G017810</name>
</gene>